<evidence type="ECO:0000313" key="2">
    <source>
        <dbReference type="Proteomes" id="UP000271241"/>
    </source>
</evidence>
<organism evidence="1 2">
    <name type="scientific">Thamnocephalis sphaerospora</name>
    <dbReference type="NCBI Taxonomy" id="78915"/>
    <lineage>
        <taxon>Eukaryota</taxon>
        <taxon>Fungi</taxon>
        <taxon>Fungi incertae sedis</taxon>
        <taxon>Zoopagomycota</taxon>
        <taxon>Zoopagomycotina</taxon>
        <taxon>Zoopagomycetes</taxon>
        <taxon>Zoopagales</taxon>
        <taxon>Sigmoideomycetaceae</taxon>
        <taxon>Thamnocephalis</taxon>
    </lineage>
</organism>
<dbReference type="EMBL" id="KZ992795">
    <property type="protein sequence ID" value="RKP06912.1"/>
    <property type="molecule type" value="Genomic_DNA"/>
</dbReference>
<gene>
    <name evidence="1" type="ORF">THASP1DRAFT_24845</name>
</gene>
<accession>A0A4P9XM49</accession>
<dbReference type="Proteomes" id="UP000271241">
    <property type="component" value="Unassembled WGS sequence"/>
</dbReference>
<dbReference type="AlphaFoldDB" id="A0A4P9XM49"/>
<sequence length="144" mass="16660">MALLVTTGDKANLLLEKKWLRRAKAYTILPVLSRNLLVLWKGRNEYTMLSLSDGTWIHRAYYGCWELCGLYPPESQWDKIPKDAVWKDPRDNDDLAHFGWPSRMYMTPAKVRCKRSMDASGLDETMRWNSLADVKRHAASSLGK</sequence>
<proteinExistence type="predicted"/>
<protein>
    <submittedName>
        <fullName evidence="1">Uncharacterized protein</fullName>
    </submittedName>
</protein>
<keyword evidence="2" id="KW-1185">Reference proteome</keyword>
<evidence type="ECO:0000313" key="1">
    <source>
        <dbReference type="EMBL" id="RKP06912.1"/>
    </source>
</evidence>
<reference evidence="2" key="1">
    <citation type="journal article" date="2018" name="Nat. Microbiol.">
        <title>Leveraging single-cell genomics to expand the fungal tree of life.</title>
        <authorList>
            <person name="Ahrendt S.R."/>
            <person name="Quandt C.A."/>
            <person name="Ciobanu D."/>
            <person name="Clum A."/>
            <person name="Salamov A."/>
            <person name="Andreopoulos B."/>
            <person name="Cheng J.F."/>
            <person name="Woyke T."/>
            <person name="Pelin A."/>
            <person name="Henrissat B."/>
            <person name="Reynolds N.K."/>
            <person name="Benny G.L."/>
            <person name="Smith M.E."/>
            <person name="James T.Y."/>
            <person name="Grigoriev I.V."/>
        </authorList>
    </citation>
    <scope>NUCLEOTIDE SEQUENCE [LARGE SCALE GENOMIC DNA]</scope>
    <source>
        <strain evidence="2">RSA 1356</strain>
    </source>
</reference>
<name>A0A4P9XM49_9FUNG</name>